<gene>
    <name evidence="1" type="ORF">AGR7C_Lc120056</name>
</gene>
<name>A0A1S7R2M7_9HYPH</name>
<dbReference type="Proteomes" id="UP000191987">
    <property type="component" value="Unassembled WGS sequence"/>
</dbReference>
<dbReference type="EMBL" id="FBWG01000030">
    <property type="protein sequence ID" value="CUX45959.1"/>
    <property type="molecule type" value="Genomic_DNA"/>
</dbReference>
<proteinExistence type="predicted"/>
<accession>A0A1S7R2M7</accession>
<evidence type="ECO:0000313" key="1">
    <source>
        <dbReference type="EMBL" id="CUX45959.1"/>
    </source>
</evidence>
<reference evidence="1 2" key="1">
    <citation type="submission" date="2016-01" db="EMBL/GenBank/DDBJ databases">
        <authorList>
            <person name="Oliw E.H."/>
        </authorList>
    </citation>
    <scope>NUCLEOTIDE SEQUENCE [LARGE SCALE GENOMIC DNA]</scope>
    <source>
        <strain evidence="1 2">Zutra 3-1</strain>
    </source>
</reference>
<evidence type="ECO:0000313" key="2">
    <source>
        <dbReference type="Proteomes" id="UP000191987"/>
    </source>
</evidence>
<organism evidence="1 2">
    <name type="scientific">Agrobacterium deltaense Zutra 3/1</name>
    <dbReference type="NCBI Taxonomy" id="1183427"/>
    <lineage>
        <taxon>Bacteria</taxon>
        <taxon>Pseudomonadati</taxon>
        <taxon>Pseudomonadota</taxon>
        <taxon>Alphaproteobacteria</taxon>
        <taxon>Hyphomicrobiales</taxon>
        <taxon>Rhizobiaceae</taxon>
        <taxon>Rhizobium/Agrobacterium group</taxon>
        <taxon>Agrobacterium</taxon>
    </lineage>
</organism>
<protein>
    <submittedName>
        <fullName evidence="1">Uncharacterized protein</fullName>
    </submittedName>
</protein>
<dbReference type="AlphaFoldDB" id="A0A1S7R2M7"/>
<sequence>MVILVSGYSIELRARIIDRWMELEAQAVTSSGRVTATEVTAMLTQYVTDTQEKTSPLWSAQLLTSFAIRHRPPIISSLQSKPD</sequence>